<evidence type="ECO:0000259" key="18">
    <source>
        <dbReference type="SMART" id="SM00918"/>
    </source>
</evidence>
<feature type="domain" description="Ionotropic glutamate receptor C-terminal" evidence="17">
    <location>
        <begin position="442"/>
        <end position="817"/>
    </location>
</feature>
<dbReference type="GO" id="GO:0015276">
    <property type="term" value="F:ligand-gated monoatomic ion channel activity"/>
    <property type="evidence" value="ECO:0007669"/>
    <property type="project" value="InterPro"/>
</dbReference>
<keyword evidence="3 15" id="KW-0812">Transmembrane</keyword>
<comment type="subcellular location">
    <subcellularLocation>
        <location evidence="1">Membrane</location>
        <topology evidence="1">Multi-pass membrane protein</topology>
    </subcellularLocation>
    <subcellularLocation>
        <location evidence="13">Postsynaptic cell membrane</location>
    </subcellularLocation>
</comment>
<feature type="compositionally biased region" description="Acidic residues" evidence="14">
    <location>
        <begin position="614"/>
        <end position="623"/>
    </location>
</feature>
<accession>A0A1S6WN61</accession>
<keyword evidence="5" id="KW-0770">Synapse</keyword>
<keyword evidence="9" id="KW-0325">Glycoprotein</keyword>
<evidence type="ECO:0000256" key="10">
    <source>
        <dbReference type="ARBA" id="ARBA00023257"/>
    </source>
</evidence>
<keyword evidence="12" id="KW-0407">Ion channel</keyword>
<evidence type="ECO:0000313" key="19">
    <source>
        <dbReference type="EMBL" id="AQX17745.1"/>
    </source>
</evidence>
<dbReference type="Pfam" id="PF01094">
    <property type="entry name" value="ANF_receptor"/>
    <property type="match status" value="1"/>
</dbReference>
<dbReference type="FunFam" id="3.40.190.10:FF:000210">
    <property type="entry name" value="Glutamate receptor ionotropic, kainate 1"/>
    <property type="match status" value="1"/>
</dbReference>
<evidence type="ECO:0000256" key="7">
    <source>
        <dbReference type="ARBA" id="ARBA00023136"/>
    </source>
</evidence>
<dbReference type="Gene3D" id="3.40.50.2300">
    <property type="match status" value="2"/>
</dbReference>
<dbReference type="InterPro" id="IPR001828">
    <property type="entry name" value="ANF_lig-bd_rcpt"/>
</dbReference>
<dbReference type="Pfam" id="PF00060">
    <property type="entry name" value="Lig_chan"/>
    <property type="match status" value="1"/>
</dbReference>
<evidence type="ECO:0000256" key="12">
    <source>
        <dbReference type="ARBA" id="ARBA00023303"/>
    </source>
</evidence>
<keyword evidence="10" id="KW-0628">Postsynaptic cell membrane</keyword>
<feature type="domain" description="Ionotropic glutamate receptor L-glutamate and glycine-binding" evidence="18">
    <location>
        <begin position="452"/>
        <end position="519"/>
    </location>
</feature>
<reference evidence="19" key="1">
    <citation type="submission" date="2016-09" db="EMBL/GenBank/DDBJ databases">
        <title>Transcriptomic survey across the phylum Ctenophora.</title>
        <authorList>
            <person name="Francis W.R."/>
            <person name="Haddock S.H.D."/>
        </authorList>
    </citation>
    <scope>NUCLEOTIDE SEQUENCE</scope>
    <source>
        <strain evidence="19">V3144D2</strain>
    </source>
</reference>
<evidence type="ECO:0000256" key="6">
    <source>
        <dbReference type="ARBA" id="ARBA00023065"/>
    </source>
</evidence>
<dbReference type="SUPFAM" id="SSF53822">
    <property type="entry name" value="Periplasmic binding protein-like I"/>
    <property type="match status" value="1"/>
</dbReference>
<dbReference type="CDD" id="cd06268">
    <property type="entry name" value="PBP1_ABC_transporter_LIVBP-like"/>
    <property type="match status" value="1"/>
</dbReference>
<evidence type="ECO:0000256" key="2">
    <source>
        <dbReference type="ARBA" id="ARBA00022448"/>
    </source>
</evidence>
<keyword evidence="2" id="KW-0813">Transport</keyword>
<feature type="signal peptide" evidence="16">
    <location>
        <begin position="1"/>
        <end position="18"/>
    </location>
</feature>
<feature type="region of interest" description="Disordered" evidence="14">
    <location>
        <begin position="603"/>
        <end position="623"/>
    </location>
</feature>
<evidence type="ECO:0000256" key="14">
    <source>
        <dbReference type="SAM" id="MobiDB-lite"/>
    </source>
</evidence>
<feature type="chain" id="PRO_5011983652" evidence="16">
    <location>
        <begin position="19"/>
        <end position="896"/>
    </location>
</feature>
<evidence type="ECO:0000256" key="13">
    <source>
        <dbReference type="ARBA" id="ARBA00034100"/>
    </source>
</evidence>
<keyword evidence="16" id="KW-0732">Signal</keyword>
<feature type="compositionally biased region" description="Basic and acidic residues" evidence="14">
    <location>
        <begin position="603"/>
        <end position="613"/>
    </location>
</feature>
<dbReference type="InterPro" id="IPR028082">
    <property type="entry name" value="Peripla_BP_I"/>
</dbReference>
<feature type="transmembrane region" description="Helical" evidence="15">
    <location>
        <begin position="572"/>
        <end position="592"/>
    </location>
</feature>
<evidence type="ECO:0000256" key="4">
    <source>
        <dbReference type="ARBA" id="ARBA00022989"/>
    </source>
</evidence>
<name>A0A1S6WN61_9METZ</name>
<proteinExistence type="evidence at transcript level"/>
<feature type="transmembrane region" description="Helical" evidence="15">
    <location>
        <begin position="844"/>
        <end position="868"/>
    </location>
</feature>
<organism evidence="19">
    <name type="scientific">Euplokamis dunlapae</name>
    <dbReference type="NCBI Taxonomy" id="1403701"/>
    <lineage>
        <taxon>Eukaryota</taxon>
        <taxon>Metazoa</taxon>
        <taxon>Ctenophora</taxon>
        <taxon>Tentaculata</taxon>
        <taxon>Cydippida</taxon>
        <taxon>Euplokamidae</taxon>
        <taxon>Euplokamis</taxon>
    </lineage>
</organism>
<keyword evidence="11" id="KW-1071">Ligand-gated ion channel</keyword>
<dbReference type="SMART" id="SM00918">
    <property type="entry name" value="Lig_chan-Glu_bd"/>
    <property type="match status" value="1"/>
</dbReference>
<evidence type="ECO:0000256" key="8">
    <source>
        <dbReference type="ARBA" id="ARBA00023170"/>
    </source>
</evidence>
<dbReference type="GO" id="GO:0045211">
    <property type="term" value="C:postsynaptic membrane"/>
    <property type="evidence" value="ECO:0007669"/>
    <property type="project" value="UniProtKB-SubCell"/>
</dbReference>
<feature type="transmembrane region" description="Helical" evidence="15">
    <location>
        <begin position="659"/>
        <end position="681"/>
    </location>
</feature>
<dbReference type="InterPro" id="IPR015683">
    <property type="entry name" value="Ionotropic_Glu_rcpt"/>
</dbReference>
<protein>
    <submittedName>
        <fullName evidence="19">Ionotropic glutamate receptor</fullName>
    </submittedName>
</protein>
<evidence type="ECO:0000259" key="17">
    <source>
        <dbReference type="SMART" id="SM00079"/>
    </source>
</evidence>
<keyword evidence="4 15" id="KW-1133">Transmembrane helix</keyword>
<dbReference type="InterPro" id="IPR019594">
    <property type="entry name" value="Glu/Gly-bd"/>
</dbReference>
<dbReference type="AlphaFoldDB" id="A0A1S6WN61"/>
<dbReference type="Gene3D" id="3.40.190.10">
    <property type="entry name" value="Periplasmic binding protein-like II"/>
    <property type="match status" value="1"/>
</dbReference>
<dbReference type="InterPro" id="IPR001320">
    <property type="entry name" value="Iontro_rcpt_C"/>
</dbReference>
<dbReference type="SMART" id="SM00079">
    <property type="entry name" value="PBPe"/>
    <property type="match status" value="1"/>
</dbReference>
<keyword evidence="7 15" id="KW-0472">Membrane</keyword>
<evidence type="ECO:0000256" key="9">
    <source>
        <dbReference type="ARBA" id="ARBA00023180"/>
    </source>
</evidence>
<evidence type="ECO:0000256" key="3">
    <source>
        <dbReference type="ARBA" id="ARBA00022692"/>
    </source>
</evidence>
<dbReference type="PANTHER" id="PTHR18966">
    <property type="entry name" value="IONOTROPIC GLUTAMATE RECEPTOR"/>
    <property type="match status" value="1"/>
</dbReference>
<dbReference type="EMBL" id="KX853870">
    <property type="protein sequence ID" value="AQX17745.1"/>
    <property type="molecule type" value="mRNA"/>
</dbReference>
<evidence type="ECO:0000256" key="5">
    <source>
        <dbReference type="ARBA" id="ARBA00023018"/>
    </source>
</evidence>
<keyword evidence="8 19" id="KW-0675">Receptor</keyword>
<evidence type="ECO:0000256" key="16">
    <source>
        <dbReference type="SAM" id="SignalP"/>
    </source>
</evidence>
<keyword evidence="6" id="KW-0406">Ion transport</keyword>
<evidence type="ECO:0000256" key="15">
    <source>
        <dbReference type="SAM" id="Phobius"/>
    </source>
</evidence>
<evidence type="ECO:0000256" key="11">
    <source>
        <dbReference type="ARBA" id="ARBA00023286"/>
    </source>
</evidence>
<dbReference type="Pfam" id="PF10613">
    <property type="entry name" value="Lig_chan-Glu_bd"/>
    <property type="match status" value="1"/>
</dbReference>
<evidence type="ECO:0000256" key="1">
    <source>
        <dbReference type="ARBA" id="ARBA00004141"/>
    </source>
</evidence>
<sequence>MMFLRLLFCLAAAHTAHSAYNHTIMLLQYNTSTHDTAFEAAIIKSMDSIYTKINVTVDGAEVETTKANVNGTICVIPTSSTNPRTTVNAVCKCLANTKVSGIVGPYTSDQSLIVAYLTATLKIPTITPSASAGILLDKGEWTDTLFKLTPNNKQQAIAIADLLVTLQFTRAAIIYTTDVYGMSLALYMMQECKARDIKIATSIVLKTTDTEEQIGKVLEKDLVPFEARLVLLLVPGSETDAIVTKAYELDLINSETVWVTGDGPAHFIETHDLDDYDAGMYKGMISVTQYVDIESQDMLDLHEMYEEDHMVDEHGHHMEMSPESSGVYYSTILLAKALENISTPPVDTGCEAEWSNGGDEARSTLMDTYYDSLMPDKTTGYNISFGAANTIKESRFEVMNHNGTAHLTKVGEWDDTVSLKKNKITWFGKTQPDATATSIRAKLRLGINRDEPFVFYKKDLKPDSDCQGNDCYNGFALSVVEELSKRLTFDYELVESNDGKFGGMTKNGTWNGLVKMLMDKEIQAATVGFGTSSTREGVIDFSANIRDGGVYFMAKMQEQEDAKLFFMRPFSYSLWFGLLIISVVVMILVWVLDAASVSAKKVRDERKEKKEEDPQYDEDDEGEDPHISIAETVFTVLATFLGQGGDNPRCWPSRIVMTGWWFIMLVMINTYIADLAAALTVQRMADGYSSISEIMKDKSIKWGTVDDSVTKLLLENSMDPDQRELISRADNVKTYNEGVARVQKGKYLMMYGMGPLHYSSNQQPCNMEVLSKIPLAMFGYAFAFPQNSPYRDTLNKELLKLGEDGFMTKTWDDWTNSECEGAEEPSIAEDADEENINLTHLYDLMVVFVPLLIIAAVLFIFEWVAFLCKSKCKRAISPDLPNGITKNGRAKREKSR</sequence>
<dbReference type="SUPFAM" id="SSF53850">
    <property type="entry name" value="Periplasmic binding protein-like II"/>
    <property type="match status" value="1"/>
</dbReference>
<dbReference type="Gene3D" id="1.10.287.70">
    <property type="match status" value="1"/>
</dbReference>